<dbReference type="EMBL" id="KK583381">
    <property type="protein sequence ID" value="KDO18957.1"/>
    <property type="molecule type" value="Genomic_DNA"/>
</dbReference>
<name>A0A067BWG9_SAPPC</name>
<dbReference type="KEGG" id="spar:SPRG_21413"/>
<dbReference type="GeneID" id="24142155"/>
<dbReference type="Proteomes" id="UP000030745">
    <property type="component" value="Unassembled WGS sequence"/>
</dbReference>
<organism evidence="1 2">
    <name type="scientific">Saprolegnia parasitica (strain CBS 223.65)</name>
    <dbReference type="NCBI Taxonomy" id="695850"/>
    <lineage>
        <taxon>Eukaryota</taxon>
        <taxon>Sar</taxon>
        <taxon>Stramenopiles</taxon>
        <taxon>Oomycota</taxon>
        <taxon>Saprolegniomycetes</taxon>
        <taxon>Saprolegniales</taxon>
        <taxon>Saprolegniaceae</taxon>
        <taxon>Saprolegnia</taxon>
    </lineage>
</organism>
<keyword evidence="2" id="KW-1185">Reference proteome</keyword>
<accession>A0A067BWG9</accession>
<sequence length="100" mass="11014">EIRSVDVCCARCTVPRWAAFDISHSRVQHCGSGALWNGVGVGDAVGKSHDDVSRGVSTTHGCYLIREMKSPVLVNPRRREHGCRYQGGTEVVLLYVWSTL</sequence>
<evidence type="ECO:0000313" key="1">
    <source>
        <dbReference type="EMBL" id="KDO18957.1"/>
    </source>
</evidence>
<gene>
    <name evidence="1" type="ORF">SPRG_21413</name>
</gene>
<reference evidence="1 2" key="1">
    <citation type="journal article" date="2013" name="PLoS Genet.">
        <title>Distinctive expansion of potential virulence genes in the genome of the oomycete fish pathogen Saprolegnia parasitica.</title>
        <authorList>
            <person name="Jiang R.H."/>
            <person name="de Bruijn I."/>
            <person name="Haas B.J."/>
            <person name="Belmonte R."/>
            <person name="Lobach L."/>
            <person name="Christie J."/>
            <person name="van den Ackerveken G."/>
            <person name="Bottin A."/>
            <person name="Bulone V."/>
            <person name="Diaz-Moreno S.M."/>
            <person name="Dumas B."/>
            <person name="Fan L."/>
            <person name="Gaulin E."/>
            <person name="Govers F."/>
            <person name="Grenville-Briggs L.J."/>
            <person name="Horner N.R."/>
            <person name="Levin J.Z."/>
            <person name="Mammella M."/>
            <person name="Meijer H.J."/>
            <person name="Morris P."/>
            <person name="Nusbaum C."/>
            <person name="Oome S."/>
            <person name="Phillips A.J."/>
            <person name="van Rooyen D."/>
            <person name="Rzeszutek E."/>
            <person name="Saraiva M."/>
            <person name="Secombes C.J."/>
            <person name="Seidl M.F."/>
            <person name="Snel B."/>
            <person name="Stassen J.H."/>
            <person name="Sykes S."/>
            <person name="Tripathy S."/>
            <person name="van den Berg H."/>
            <person name="Vega-Arreguin J.C."/>
            <person name="Wawra S."/>
            <person name="Young S.K."/>
            <person name="Zeng Q."/>
            <person name="Dieguez-Uribeondo J."/>
            <person name="Russ C."/>
            <person name="Tyler B.M."/>
            <person name="van West P."/>
        </authorList>
    </citation>
    <scope>NUCLEOTIDE SEQUENCE [LARGE SCALE GENOMIC DNA]</scope>
    <source>
        <strain evidence="1 2">CBS 223.65</strain>
    </source>
</reference>
<evidence type="ECO:0000313" key="2">
    <source>
        <dbReference type="Proteomes" id="UP000030745"/>
    </source>
</evidence>
<dbReference type="RefSeq" id="XP_012210338.1">
    <property type="nucleotide sequence ID" value="XM_012354948.1"/>
</dbReference>
<feature type="non-terminal residue" evidence="1">
    <location>
        <position position="1"/>
    </location>
</feature>
<dbReference type="AlphaFoldDB" id="A0A067BWG9"/>
<protein>
    <submittedName>
        <fullName evidence="1">Uncharacterized protein</fullName>
    </submittedName>
</protein>
<dbReference type="VEuPathDB" id="FungiDB:SPRG_21413"/>
<proteinExistence type="predicted"/>